<evidence type="ECO:0000259" key="1">
    <source>
        <dbReference type="Pfam" id="PF07516"/>
    </source>
</evidence>
<dbReference type="InterPro" id="IPR036266">
    <property type="entry name" value="SecA_Wing/Scaffold_sf"/>
</dbReference>
<dbReference type="AlphaFoldDB" id="A0A413BDU2"/>
<dbReference type="SUPFAM" id="SSF81886">
    <property type="entry name" value="Helical scaffold and wing domains of SecA"/>
    <property type="match status" value="1"/>
</dbReference>
<dbReference type="GO" id="GO:0016020">
    <property type="term" value="C:membrane"/>
    <property type="evidence" value="ECO:0007669"/>
    <property type="project" value="InterPro"/>
</dbReference>
<evidence type="ECO:0000313" key="2">
    <source>
        <dbReference type="EMBL" id="RGW38565.1"/>
    </source>
</evidence>
<dbReference type="InterPro" id="IPR011116">
    <property type="entry name" value="SecA_Wing/Scaffold"/>
</dbReference>
<dbReference type="Pfam" id="PF07516">
    <property type="entry name" value="SecA_SW"/>
    <property type="match status" value="1"/>
</dbReference>
<name>A0A413BDU2_9FIRM</name>
<organism evidence="2 3">
    <name type="scientific">Agathobacter rectalis</name>
    <dbReference type="NCBI Taxonomy" id="39491"/>
    <lineage>
        <taxon>Bacteria</taxon>
        <taxon>Bacillati</taxon>
        <taxon>Bacillota</taxon>
        <taxon>Clostridia</taxon>
        <taxon>Lachnospirales</taxon>
        <taxon>Lachnospiraceae</taxon>
        <taxon>Agathobacter</taxon>
    </lineage>
</organism>
<dbReference type="GO" id="GO:0017038">
    <property type="term" value="P:protein import"/>
    <property type="evidence" value="ECO:0007669"/>
    <property type="project" value="InterPro"/>
</dbReference>
<sequence length="139" mass="16016">MLNRYILDNISYKLDAGLSKSDMQSAATVSDYLMLRVYQGLSRQRERIGDEEAYEQFVREATLKAVDDGWVELIDYLEQLKYAVAGRASAQRNVMFEYQNEAFESFLDTEKAVKCNIIRNILLSDVKIGKDGRLQVIYP</sequence>
<evidence type="ECO:0000313" key="3">
    <source>
        <dbReference type="Proteomes" id="UP000286581"/>
    </source>
</evidence>
<proteinExistence type="predicted"/>
<accession>A0A413BDU2</accession>
<dbReference type="Gene3D" id="1.10.3060.10">
    <property type="entry name" value="Helical scaffold and wing domains of SecA"/>
    <property type="match status" value="1"/>
</dbReference>
<reference evidence="2 3" key="1">
    <citation type="submission" date="2018-08" db="EMBL/GenBank/DDBJ databases">
        <title>A genome reference for cultivated species of the human gut microbiota.</title>
        <authorList>
            <person name="Zou Y."/>
            <person name="Xue W."/>
            <person name="Luo G."/>
        </authorList>
    </citation>
    <scope>NUCLEOTIDE SEQUENCE [LARGE SCALE GENOMIC DNA]</scope>
    <source>
        <strain evidence="2 3">AF12-8</strain>
    </source>
</reference>
<protein>
    <recommendedName>
        <fullName evidence="1">SecA Wing/Scaffold domain-containing protein</fullName>
    </recommendedName>
</protein>
<dbReference type="EMBL" id="QSAE01000047">
    <property type="protein sequence ID" value="RGW38565.1"/>
    <property type="molecule type" value="Genomic_DNA"/>
</dbReference>
<comment type="caution">
    <text evidence="2">The sequence shown here is derived from an EMBL/GenBank/DDBJ whole genome shotgun (WGS) entry which is preliminary data.</text>
</comment>
<feature type="domain" description="SecA Wing/Scaffold" evidence="1">
    <location>
        <begin position="19"/>
        <end position="122"/>
    </location>
</feature>
<dbReference type="Proteomes" id="UP000286581">
    <property type="component" value="Unassembled WGS sequence"/>
</dbReference>
<gene>
    <name evidence="2" type="ORF">DWV78_12510</name>
</gene>